<evidence type="ECO:0000313" key="1">
    <source>
        <dbReference type="EMBL" id="SVD58870.1"/>
    </source>
</evidence>
<protein>
    <submittedName>
        <fullName evidence="1">Uncharacterized protein</fullName>
    </submittedName>
</protein>
<name>A0A382WJR6_9ZZZZ</name>
<accession>A0A382WJR6</accession>
<organism evidence="1">
    <name type="scientific">marine metagenome</name>
    <dbReference type="NCBI Taxonomy" id="408172"/>
    <lineage>
        <taxon>unclassified sequences</taxon>
        <taxon>metagenomes</taxon>
        <taxon>ecological metagenomes</taxon>
    </lineage>
</organism>
<dbReference type="AlphaFoldDB" id="A0A382WJR6"/>
<feature type="non-terminal residue" evidence="1">
    <location>
        <position position="212"/>
    </location>
</feature>
<sequence>MSVSSLEINEDRLIANGKEFGKIGQYREIIGIAKYLIDPNEDYNKKITDIEKIPLNEQGLIEYSSDFHIMIPNDISKSNRKIIYDVNNRGTKVMLSSFNSGSRGVMVAGVAPDDDLGNGFLMQQGYTLVWSGWSHDAPPIDGRLRLFSPELATQGHPIKGKIYTQFQPLKDVTQVMLSDRMHIPSPAYDTSEKEAVLSYKKYPDDDPIIIAR</sequence>
<reference evidence="1" key="1">
    <citation type="submission" date="2018-05" db="EMBL/GenBank/DDBJ databases">
        <authorList>
            <person name="Lanie J.A."/>
            <person name="Ng W.-L."/>
            <person name="Kazmierczak K.M."/>
            <person name="Andrzejewski T.M."/>
            <person name="Davidsen T.M."/>
            <person name="Wayne K.J."/>
            <person name="Tettelin H."/>
            <person name="Glass J.I."/>
            <person name="Rusch D."/>
            <person name="Podicherti R."/>
            <person name="Tsui H.-C.T."/>
            <person name="Winkler M.E."/>
        </authorList>
    </citation>
    <scope>NUCLEOTIDE SEQUENCE</scope>
</reference>
<gene>
    <name evidence="1" type="ORF">METZ01_LOCUS411724</name>
</gene>
<proteinExistence type="predicted"/>
<dbReference type="EMBL" id="UINC01160301">
    <property type="protein sequence ID" value="SVD58870.1"/>
    <property type="molecule type" value="Genomic_DNA"/>
</dbReference>